<dbReference type="CDD" id="cd07185">
    <property type="entry name" value="OmpA_C-like"/>
    <property type="match status" value="1"/>
</dbReference>
<evidence type="ECO:0000256" key="2">
    <source>
        <dbReference type="ARBA" id="ARBA00023136"/>
    </source>
</evidence>
<proteinExistence type="predicted"/>
<protein>
    <submittedName>
        <fullName evidence="6">OmpA family protein</fullName>
    </submittedName>
</protein>
<dbReference type="SUPFAM" id="SSF103088">
    <property type="entry name" value="OmpA-like"/>
    <property type="match status" value="1"/>
</dbReference>
<dbReference type="PROSITE" id="PS51123">
    <property type="entry name" value="OMPA_2"/>
    <property type="match status" value="1"/>
</dbReference>
<dbReference type="InterPro" id="IPR006664">
    <property type="entry name" value="OMP_bac"/>
</dbReference>
<evidence type="ECO:0000256" key="3">
    <source>
        <dbReference type="ARBA" id="ARBA00023237"/>
    </source>
</evidence>
<dbReference type="EMBL" id="JAIMBW010000001">
    <property type="protein sequence ID" value="MBY4892020.1"/>
    <property type="molecule type" value="Genomic_DNA"/>
</dbReference>
<dbReference type="InterPro" id="IPR036737">
    <property type="entry name" value="OmpA-like_sf"/>
</dbReference>
<dbReference type="InterPro" id="IPR050330">
    <property type="entry name" value="Bact_OuterMem_StrucFunc"/>
</dbReference>
<feature type="domain" description="OmpA-like" evidence="5">
    <location>
        <begin position="88"/>
        <end position="206"/>
    </location>
</feature>
<evidence type="ECO:0000259" key="5">
    <source>
        <dbReference type="PROSITE" id="PS51123"/>
    </source>
</evidence>
<keyword evidence="2 4" id="KW-0472">Membrane</keyword>
<keyword evidence="3" id="KW-0998">Cell outer membrane</keyword>
<dbReference type="EMBL" id="CP078073">
    <property type="protein sequence ID" value="QXL88784.1"/>
    <property type="molecule type" value="Genomic_DNA"/>
</dbReference>
<evidence type="ECO:0000313" key="6">
    <source>
        <dbReference type="EMBL" id="QXL88784.1"/>
    </source>
</evidence>
<dbReference type="Proteomes" id="UP000693972">
    <property type="component" value="Unassembled WGS sequence"/>
</dbReference>
<dbReference type="PROSITE" id="PS01068">
    <property type="entry name" value="OMPA_1"/>
    <property type="match status" value="1"/>
</dbReference>
<organism evidence="6">
    <name type="scientific">Gymnodinialimonas phycosphaerae</name>
    <dbReference type="NCBI Taxonomy" id="2841589"/>
    <lineage>
        <taxon>Bacteria</taxon>
        <taxon>Pseudomonadati</taxon>
        <taxon>Pseudomonadota</taxon>
        <taxon>Alphaproteobacteria</taxon>
        <taxon>Rhodobacterales</taxon>
        <taxon>Paracoccaceae</taxon>
        <taxon>Gymnodinialimonas</taxon>
    </lineage>
</organism>
<accession>A0A975TW26</accession>
<reference evidence="6 7" key="1">
    <citation type="submission" date="2021-07" db="EMBL/GenBank/DDBJ databases">
        <title>Karlodiniumbacter phycospheric gen. nov., sp. nov., a phycosphere bacterium isolated from karlodinium veneficum.</title>
        <authorList>
            <person name="Peng Y."/>
            <person name="Jiang L."/>
            <person name="Lee J."/>
        </authorList>
    </citation>
    <scope>NUCLEOTIDE SEQUENCE</scope>
    <source>
        <strain evidence="6 7">N5</strain>
    </source>
</reference>
<dbReference type="InterPro" id="IPR006690">
    <property type="entry name" value="OMPA-like_CS"/>
</dbReference>
<dbReference type="RefSeq" id="WP_257891851.1">
    <property type="nucleotide sequence ID" value="NZ_JAIMBW010000001.1"/>
</dbReference>
<sequence length="208" mass="22286">MPISTTIQRAVLVACLAWPGVGTAQEALDVDSLLDALIRPEPSSSITRSLGAAPVVSGPTAEEVLFLERLPTRGLTVEVRAEVAEIAMERELPRIDLDIPFDYDSDDLRADVMADLVTIGQALSSEGLSGSRFILAGHTDGVGSAAYNQNLSERRAASVRSFLIEAFGLPEQQLVAVGFGFEQLLTPQDPSAAANRRVEVINLEVAWE</sequence>
<evidence type="ECO:0000313" key="7">
    <source>
        <dbReference type="Proteomes" id="UP000693972"/>
    </source>
</evidence>
<comment type="subcellular location">
    <subcellularLocation>
        <location evidence="1">Cell outer membrane</location>
    </subcellularLocation>
</comment>
<name>A0A975TW26_9RHOB</name>
<dbReference type="GO" id="GO:0009279">
    <property type="term" value="C:cell outer membrane"/>
    <property type="evidence" value="ECO:0007669"/>
    <property type="project" value="UniProtKB-SubCell"/>
</dbReference>
<dbReference type="PANTHER" id="PTHR30329:SF21">
    <property type="entry name" value="LIPOPROTEIN YIAD-RELATED"/>
    <property type="match status" value="1"/>
</dbReference>
<keyword evidence="7" id="KW-1185">Reference proteome</keyword>
<dbReference type="InterPro" id="IPR006665">
    <property type="entry name" value="OmpA-like"/>
</dbReference>
<dbReference type="Pfam" id="PF00691">
    <property type="entry name" value="OmpA"/>
    <property type="match status" value="1"/>
</dbReference>
<evidence type="ECO:0000256" key="1">
    <source>
        <dbReference type="ARBA" id="ARBA00004442"/>
    </source>
</evidence>
<dbReference type="PRINTS" id="PR01021">
    <property type="entry name" value="OMPADOMAIN"/>
</dbReference>
<dbReference type="Gene3D" id="3.30.1330.60">
    <property type="entry name" value="OmpA-like domain"/>
    <property type="match status" value="1"/>
</dbReference>
<evidence type="ECO:0000256" key="4">
    <source>
        <dbReference type="PROSITE-ProRule" id="PRU00473"/>
    </source>
</evidence>
<dbReference type="PANTHER" id="PTHR30329">
    <property type="entry name" value="STATOR ELEMENT OF FLAGELLAR MOTOR COMPLEX"/>
    <property type="match status" value="1"/>
</dbReference>
<gene>
    <name evidence="6" type="ORF">KUL25_04505</name>
</gene>
<dbReference type="AlphaFoldDB" id="A0A975TW26"/>